<dbReference type="EMBL" id="JAATJJ010000001">
    <property type="protein sequence ID" value="NJB71000.1"/>
    <property type="molecule type" value="Genomic_DNA"/>
</dbReference>
<evidence type="ECO:0000256" key="1">
    <source>
        <dbReference type="SAM" id="SignalP"/>
    </source>
</evidence>
<name>A0A846QVQ2_9FLAO</name>
<protein>
    <recommendedName>
        <fullName evidence="2">Outer membrane protein beta-barrel domain-containing protein</fullName>
    </recommendedName>
</protein>
<keyword evidence="4" id="KW-1185">Reference proteome</keyword>
<feature type="domain" description="Outer membrane protein beta-barrel" evidence="2">
    <location>
        <begin position="18"/>
        <end position="201"/>
    </location>
</feature>
<dbReference type="Proteomes" id="UP000590442">
    <property type="component" value="Unassembled WGS sequence"/>
</dbReference>
<comment type="caution">
    <text evidence="3">The sequence shown here is derived from an EMBL/GenBank/DDBJ whole genome shotgun (WGS) entry which is preliminary data.</text>
</comment>
<dbReference type="RefSeq" id="WP_167962354.1">
    <property type="nucleotide sequence ID" value="NZ_JAATJJ010000001.1"/>
</dbReference>
<feature type="signal peptide" evidence="1">
    <location>
        <begin position="1"/>
        <end position="18"/>
    </location>
</feature>
<dbReference type="Pfam" id="PF13568">
    <property type="entry name" value="OMP_b-brl_2"/>
    <property type="match status" value="1"/>
</dbReference>
<accession>A0A846QVQ2</accession>
<sequence>MHRIAFIFLLCIAPFAWSQSNFEDSKYLEDQFYLGITYNFLLDKPEGASQRSFSYGLQGGFIKDIPLNTERNVGFGIGLGYAVNSYYTNIQAEEVDNEIEYRVLLSEDNVDFKRNKIETHLIEAPIEFRWRTSNATDYKFWRIYTGIKFGYVIGARSKFISDSTKLSFSNSDVRQFNYGLTFNFGYNTFNFQAYYALNTLFDEKVNLIDGQSLDVKPLRIGIIFYIL</sequence>
<keyword evidence="1" id="KW-0732">Signal</keyword>
<evidence type="ECO:0000259" key="2">
    <source>
        <dbReference type="Pfam" id="PF13568"/>
    </source>
</evidence>
<reference evidence="3 4" key="1">
    <citation type="submission" date="2020-03" db="EMBL/GenBank/DDBJ databases">
        <title>Genomic Encyclopedia of Type Strains, Phase IV (KMG-IV): sequencing the most valuable type-strain genomes for metagenomic binning, comparative biology and taxonomic classification.</title>
        <authorList>
            <person name="Goeker M."/>
        </authorList>
    </citation>
    <scope>NUCLEOTIDE SEQUENCE [LARGE SCALE GENOMIC DNA]</scope>
    <source>
        <strain evidence="3 4">DSM 29762</strain>
    </source>
</reference>
<evidence type="ECO:0000313" key="4">
    <source>
        <dbReference type="Proteomes" id="UP000590442"/>
    </source>
</evidence>
<evidence type="ECO:0000313" key="3">
    <source>
        <dbReference type="EMBL" id="NJB71000.1"/>
    </source>
</evidence>
<dbReference type="AlphaFoldDB" id="A0A846QVQ2"/>
<organism evidence="3 4">
    <name type="scientific">Saonia flava</name>
    <dbReference type="NCBI Taxonomy" id="523696"/>
    <lineage>
        <taxon>Bacteria</taxon>
        <taxon>Pseudomonadati</taxon>
        <taxon>Bacteroidota</taxon>
        <taxon>Flavobacteriia</taxon>
        <taxon>Flavobacteriales</taxon>
        <taxon>Flavobacteriaceae</taxon>
        <taxon>Saonia</taxon>
    </lineage>
</organism>
<proteinExistence type="predicted"/>
<dbReference type="InterPro" id="IPR025665">
    <property type="entry name" value="Beta-barrel_OMP_2"/>
</dbReference>
<feature type="chain" id="PRO_5032311106" description="Outer membrane protein beta-barrel domain-containing protein" evidence="1">
    <location>
        <begin position="19"/>
        <end position="227"/>
    </location>
</feature>
<gene>
    <name evidence="3" type="ORF">GGR42_001462</name>
</gene>